<accession>A0ABN2J7Q4</accession>
<dbReference type="EMBL" id="BAAAPM010000003">
    <property type="protein sequence ID" value="GAA1719670.1"/>
    <property type="molecule type" value="Genomic_DNA"/>
</dbReference>
<dbReference type="Gene3D" id="2.30.110.10">
    <property type="entry name" value="Electron Transport, Fmn-binding Protein, Chain A"/>
    <property type="match status" value="1"/>
</dbReference>
<evidence type="ECO:0008006" key="3">
    <source>
        <dbReference type="Google" id="ProtNLM"/>
    </source>
</evidence>
<name>A0ABN2J7Q4_9MICO</name>
<evidence type="ECO:0000313" key="1">
    <source>
        <dbReference type="EMBL" id="GAA1719670.1"/>
    </source>
</evidence>
<protein>
    <recommendedName>
        <fullName evidence="3">Deazaflavin-dependent oxidoreductase (Nitroreductase family)</fullName>
    </recommendedName>
</protein>
<comment type="caution">
    <text evidence="1">The sequence shown here is derived from an EMBL/GenBank/DDBJ whole genome shotgun (WGS) entry which is preliminary data.</text>
</comment>
<dbReference type="InterPro" id="IPR004378">
    <property type="entry name" value="F420H2_quin_Rdtase"/>
</dbReference>
<dbReference type="Pfam" id="PF04075">
    <property type="entry name" value="F420H2_quin_red"/>
    <property type="match status" value="1"/>
</dbReference>
<dbReference type="NCBIfam" id="TIGR00026">
    <property type="entry name" value="hi_GC_TIGR00026"/>
    <property type="match status" value="1"/>
</dbReference>
<organism evidence="1 2">
    <name type="scientific">Isoptericola hypogeus</name>
    <dbReference type="NCBI Taxonomy" id="300179"/>
    <lineage>
        <taxon>Bacteria</taxon>
        <taxon>Bacillati</taxon>
        <taxon>Actinomycetota</taxon>
        <taxon>Actinomycetes</taxon>
        <taxon>Micrococcales</taxon>
        <taxon>Promicromonosporaceae</taxon>
        <taxon>Isoptericola</taxon>
    </lineage>
</organism>
<keyword evidence="2" id="KW-1185">Reference proteome</keyword>
<sequence length="168" mass="18652">MRAADGVGIVPGMGLASRLLHARWFARSPIWLFRAGLGSLAGGRLLMLQHRGRSSGEPRYVVLEVVDRPAPDRVVVVAGLGPRSQWYRNVQAEPRLLVSVGRRRDARARATTMTPDDGAATLQAYTSAHPGPWRALRPVLTEWAEPLARERGEPNWRRVVPVVELRLL</sequence>
<reference evidence="1 2" key="1">
    <citation type="journal article" date="2019" name="Int. J. Syst. Evol. Microbiol.">
        <title>The Global Catalogue of Microorganisms (GCM) 10K type strain sequencing project: providing services to taxonomists for standard genome sequencing and annotation.</title>
        <authorList>
            <consortium name="The Broad Institute Genomics Platform"/>
            <consortium name="The Broad Institute Genome Sequencing Center for Infectious Disease"/>
            <person name="Wu L."/>
            <person name="Ma J."/>
        </authorList>
    </citation>
    <scope>NUCLEOTIDE SEQUENCE [LARGE SCALE GENOMIC DNA]</scope>
    <source>
        <strain evidence="1 2">JCM 15589</strain>
    </source>
</reference>
<evidence type="ECO:0000313" key="2">
    <source>
        <dbReference type="Proteomes" id="UP001501138"/>
    </source>
</evidence>
<gene>
    <name evidence="1" type="ORF">GCM10009809_14320</name>
</gene>
<proteinExistence type="predicted"/>
<dbReference type="InterPro" id="IPR012349">
    <property type="entry name" value="Split_barrel_FMN-bd"/>
</dbReference>
<dbReference type="Proteomes" id="UP001501138">
    <property type="component" value="Unassembled WGS sequence"/>
</dbReference>